<keyword evidence="6 9" id="KW-0119">Carbohydrate metabolism</keyword>
<feature type="domain" description="GH10" evidence="11">
    <location>
        <begin position="35"/>
        <end position="367"/>
    </location>
</feature>
<comment type="catalytic activity">
    <reaction evidence="1 9">
        <text>Endohydrolysis of (1-&gt;4)-beta-D-xylosidic linkages in xylans.</text>
        <dbReference type="EC" id="3.2.1.8"/>
    </reaction>
</comment>
<evidence type="ECO:0000256" key="8">
    <source>
        <dbReference type="ARBA" id="ARBA00023326"/>
    </source>
</evidence>
<evidence type="ECO:0000256" key="3">
    <source>
        <dbReference type="ARBA" id="ARBA00022651"/>
    </source>
</evidence>
<dbReference type="SUPFAM" id="SSF51445">
    <property type="entry name" value="(Trans)glycosidases"/>
    <property type="match status" value="1"/>
</dbReference>
<dbReference type="EC" id="3.2.1.8" evidence="9"/>
<evidence type="ECO:0000256" key="10">
    <source>
        <dbReference type="SAM" id="SignalP"/>
    </source>
</evidence>
<evidence type="ECO:0000256" key="7">
    <source>
        <dbReference type="ARBA" id="ARBA00023295"/>
    </source>
</evidence>
<protein>
    <recommendedName>
        <fullName evidence="9">Beta-xylanase</fullName>
        <ecNumber evidence="9">3.2.1.8</ecNumber>
    </recommendedName>
</protein>
<dbReference type="RefSeq" id="WP_289454635.1">
    <property type="nucleotide sequence ID" value="NZ_JAUCGQ010000001.1"/>
</dbReference>
<evidence type="ECO:0000256" key="1">
    <source>
        <dbReference type="ARBA" id="ARBA00000681"/>
    </source>
</evidence>
<evidence type="ECO:0000256" key="6">
    <source>
        <dbReference type="ARBA" id="ARBA00023277"/>
    </source>
</evidence>
<dbReference type="EMBL" id="JAUCGQ010000001">
    <property type="protein sequence ID" value="MDM7854813.1"/>
    <property type="molecule type" value="Genomic_DNA"/>
</dbReference>
<feature type="chain" id="PRO_5046786366" description="Beta-xylanase" evidence="10">
    <location>
        <begin position="21"/>
        <end position="377"/>
    </location>
</feature>
<organism evidence="12 13">
    <name type="scientific">Cellulomonas alba</name>
    <dbReference type="NCBI Taxonomy" id="3053467"/>
    <lineage>
        <taxon>Bacteria</taxon>
        <taxon>Bacillati</taxon>
        <taxon>Actinomycetota</taxon>
        <taxon>Actinomycetes</taxon>
        <taxon>Micrococcales</taxon>
        <taxon>Cellulomonadaceae</taxon>
        <taxon>Cellulomonas</taxon>
    </lineage>
</organism>
<evidence type="ECO:0000259" key="11">
    <source>
        <dbReference type="PROSITE" id="PS51760"/>
    </source>
</evidence>
<dbReference type="Pfam" id="PF00331">
    <property type="entry name" value="Glyco_hydro_10"/>
    <property type="match status" value="1"/>
</dbReference>
<evidence type="ECO:0000256" key="2">
    <source>
        <dbReference type="ARBA" id="ARBA00007495"/>
    </source>
</evidence>
<keyword evidence="8 9" id="KW-0624">Polysaccharide degradation</keyword>
<dbReference type="InterPro" id="IPR044846">
    <property type="entry name" value="GH10"/>
</dbReference>
<evidence type="ECO:0000256" key="4">
    <source>
        <dbReference type="ARBA" id="ARBA00022729"/>
    </source>
</evidence>
<keyword evidence="3" id="KW-0858">Xylan degradation</keyword>
<proteinExistence type="inferred from homology"/>
<reference evidence="12 13" key="1">
    <citation type="submission" date="2023-06" db="EMBL/GenBank/DDBJ databases">
        <title>Cellulomonas sp. MW4 Whole genome sequence.</title>
        <authorList>
            <person name="Park S."/>
        </authorList>
    </citation>
    <scope>NUCLEOTIDE SEQUENCE [LARGE SCALE GENOMIC DNA]</scope>
    <source>
        <strain evidence="12 13">MW4</strain>
    </source>
</reference>
<dbReference type="Proteomes" id="UP001529338">
    <property type="component" value="Unassembled WGS sequence"/>
</dbReference>
<accession>A0ABT7SF43</accession>
<keyword evidence="4 10" id="KW-0732">Signal</keyword>
<dbReference type="PROSITE" id="PS51760">
    <property type="entry name" value="GH10_2"/>
    <property type="match status" value="1"/>
</dbReference>
<comment type="caution">
    <text evidence="12">The sequence shown here is derived from an EMBL/GenBank/DDBJ whole genome shotgun (WGS) entry which is preliminary data.</text>
</comment>
<sequence>MIAGALTASCLALVPSVAVAAPPPHAHASHHHSHPAKHDTLGDLAKRAGIKFGAAVNTDVLATDAKYRHLVGTQFTSVTPENVMKWEVVEPEQGVYDYTAADQLVAFAKQHHQVVRGHNLVWHNQLPAWLTSGTFTAAQLRDILHQHITAEASHFRGKIQQWDVVNEALNDDGTFRQDIWYNAYQELTGDGTGYIADAFRWAHQADPHAKLFYNDYNLEFTGVKSDAAYALVKQLKSEGVPIDGVGFQGHLDTQYGYPDLQNNLQRFADLHLQVAMTEVDVRTFVKQNADGTYSDTPATPADAQKQIDYWTNTVKACLAVKACKSFTTWGVSDNYSWIPGVFTGEGAGLLYDQNENPKPQYFAVADVLRHAHGHHRH</sequence>
<dbReference type="PRINTS" id="PR00134">
    <property type="entry name" value="GLHYDRLASE10"/>
</dbReference>
<name>A0ABT7SF43_9CELL</name>
<keyword evidence="5 9" id="KW-0378">Hydrolase</keyword>
<dbReference type="PANTHER" id="PTHR31490:SF88">
    <property type="entry name" value="BETA-XYLANASE"/>
    <property type="match status" value="1"/>
</dbReference>
<gene>
    <name evidence="12" type="ORF">QRT04_07710</name>
</gene>
<dbReference type="InterPro" id="IPR017853">
    <property type="entry name" value="GH"/>
</dbReference>
<feature type="signal peptide" evidence="10">
    <location>
        <begin position="1"/>
        <end position="20"/>
    </location>
</feature>
<keyword evidence="13" id="KW-1185">Reference proteome</keyword>
<dbReference type="PANTHER" id="PTHR31490">
    <property type="entry name" value="GLYCOSYL HYDROLASE"/>
    <property type="match status" value="1"/>
</dbReference>
<evidence type="ECO:0000256" key="9">
    <source>
        <dbReference type="RuleBase" id="RU361174"/>
    </source>
</evidence>
<dbReference type="InterPro" id="IPR001000">
    <property type="entry name" value="GH10_dom"/>
</dbReference>
<keyword evidence="7 9" id="KW-0326">Glycosidase</keyword>
<comment type="similarity">
    <text evidence="2 9">Belongs to the glycosyl hydrolase 10 (cellulase F) family.</text>
</comment>
<evidence type="ECO:0000256" key="5">
    <source>
        <dbReference type="ARBA" id="ARBA00022801"/>
    </source>
</evidence>
<evidence type="ECO:0000313" key="12">
    <source>
        <dbReference type="EMBL" id="MDM7854813.1"/>
    </source>
</evidence>
<dbReference type="SMART" id="SM00633">
    <property type="entry name" value="Glyco_10"/>
    <property type="match status" value="1"/>
</dbReference>
<dbReference type="Gene3D" id="3.20.20.80">
    <property type="entry name" value="Glycosidases"/>
    <property type="match status" value="1"/>
</dbReference>
<evidence type="ECO:0000313" key="13">
    <source>
        <dbReference type="Proteomes" id="UP001529338"/>
    </source>
</evidence>